<evidence type="ECO:0000259" key="4">
    <source>
        <dbReference type="PROSITE" id="PS51031"/>
    </source>
</evidence>
<evidence type="ECO:0000256" key="1">
    <source>
        <dbReference type="PROSITE-ProRule" id="PRU00371"/>
    </source>
</evidence>
<evidence type="ECO:0000313" key="6">
    <source>
        <dbReference type="Proteomes" id="UP000051574"/>
    </source>
</evidence>
<comment type="caution">
    <text evidence="5">The sequence shown here is derived from an EMBL/GenBank/DDBJ whole genome shotgun (WGS) entry which is preliminary data.</text>
</comment>
<reference evidence="5 6" key="1">
    <citation type="submission" date="2015-09" db="EMBL/GenBank/DDBJ databases">
        <title>Draft genome of the scarab beetle Oryctes borbonicus.</title>
        <authorList>
            <person name="Meyer J.M."/>
            <person name="Markov G.V."/>
            <person name="Baskaran P."/>
            <person name="Herrmann M."/>
            <person name="Sommer R.J."/>
            <person name="Roedelsperger C."/>
        </authorList>
    </citation>
    <scope>NUCLEOTIDE SEQUENCE [LARGE SCALE GENOMIC DNA]</scope>
    <source>
        <strain evidence="5">OB123</strain>
        <tissue evidence="5">Whole animal</tissue>
    </source>
</reference>
<keyword evidence="6" id="KW-1185">Reference proteome</keyword>
<feature type="region of interest" description="Disordered" evidence="2">
    <location>
        <begin position="255"/>
        <end position="281"/>
    </location>
</feature>
<evidence type="ECO:0000256" key="2">
    <source>
        <dbReference type="SAM" id="MobiDB-lite"/>
    </source>
</evidence>
<protein>
    <submittedName>
        <fullName evidence="5">Myb/SANT-like transcription factor</fullName>
    </submittedName>
</protein>
<feature type="domain" description="BESS" evidence="4">
    <location>
        <begin position="216"/>
        <end position="255"/>
    </location>
</feature>
<feature type="domain" description="MADF" evidence="3">
    <location>
        <begin position="5"/>
        <end position="95"/>
    </location>
</feature>
<dbReference type="GO" id="GO:0005634">
    <property type="term" value="C:nucleus"/>
    <property type="evidence" value="ECO:0007669"/>
    <property type="project" value="UniProtKB-SubCell"/>
</dbReference>
<dbReference type="SMART" id="SM00595">
    <property type="entry name" value="MADF"/>
    <property type="match status" value="1"/>
</dbReference>
<evidence type="ECO:0000259" key="3">
    <source>
        <dbReference type="PROSITE" id="PS51029"/>
    </source>
</evidence>
<dbReference type="EMBL" id="LJIG01022696">
    <property type="protein sequence ID" value="KRT79195.1"/>
    <property type="molecule type" value="Genomic_DNA"/>
</dbReference>
<dbReference type="PROSITE" id="PS51029">
    <property type="entry name" value="MADF"/>
    <property type="match status" value="1"/>
</dbReference>
<dbReference type="InterPro" id="IPR006578">
    <property type="entry name" value="MADF-dom"/>
</dbReference>
<name>A0A0T6AW87_9SCAR</name>
<feature type="compositionally biased region" description="Polar residues" evidence="2">
    <location>
        <begin position="271"/>
        <end position="281"/>
    </location>
</feature>
<dbReference type="Proteomes" id="UP000051574">
    <property type="component" value="Unassembled WGS sequence"/>
</dbReference>
<dbReference type="PANTHER" id="PTHR12243">
    <property type="entry name" value="MADF DOMAIN TRANSCRIPTION FACTOR"/>
    <property type="match status" value="1"/>
</dbReference>
<organism evidence="5 6">
    <name type="scientific">Oryctes borbonicus</name>
    <dbReference type="NCBI Taxonomy" id="1629725"/>
    <lineage>
        <taxon>Eukaryota</taxon>
        <taxon>Metazoa</taxon>
        <taxon>Ecdysozoa</taxon>
        <taxon>Arthropoda</taxon>
        <taxon>Hexapoda</taxon>
        <taxon>Insecta</taxon>
        <taxon>Pterygota</taxon>
        <taxon>Neoptera</taxon>
        <taxon>Endopterygota</taxon>
        <taxon>Coleoptera</taxon>
        <taxon>Polyphaga</taxon>
        <taxon>Scarabaeiformia</taxon>
        <taxon>Scarabaeidae</taxon>
        <taxon>Dynastinae</taxon>
        <taxon>Oryctes</taxon>
    </lineage>
</organism>
<dbReference type="Pfam" id="PF10545">
    <property type="entry name" value="MADF_DNA_bdg"/>
    <property type="match status" value="1"/>
</dbReference>
<comment type="subcellular location">
    <subcellularLocation>
        <location evidence="1">Nucleus</location>
    </subcellularLocation>
</comment>
<accession>A0A0T6AW87</accession>
<dbReference type="PANTHER" id="PTHR12243:SF67">
    <property type="entry name" value="COREPRESSOR OF PANGOLIN, ISOFORM A-RELATED"/>
    <property type="match status" value="1"/>
</dbReference>
<dbReference type="OrthoDB" id="8196929at2759"/>
<dbReference type="GO" id="GO:0005667">
    <property type="term" value="C:transcription regulator complex"/>
    <property type="evidence" value="ECO:0007669"/>
    <property type="project" value="TreeGrafter"/>
</dbReference>
<keyword evidence="1" id="KW-0539">Nucleus</keyword>
<dbReference type="GO" id="GO:0003677">
    <property type="term" value="F:DNA binding"/>
    <property type="evidence" value="ECO:0007669"/>
    <property type="project" value="InterPro"/>
</dbReference>
<proteinExistence type="predicted"/>
<dbReference type="InterPro" id="IPR039353">
    <property type="entry name" value="TF_Adf1"/>
</dbReference>
<gene>
    <name evidence="5" type="ORF">AMK59_8287</name>
</gene>
<dbReference type="InterPro" id="IPR004210">
    <property type="entry name" value="BESS_motif"/>
</dbReference>
<feature type="region of interest" description="Disordered" evidence="2">
    <location>
        <begin position="123"/>
        <end position="172"/>
    </location>
</feature>
<dbReference type="AlphaFoldDB" id="A0A0T6AW87"/>
<dbReference type="GO" id="GO:0006357">
    <property type="term" value="P:regulation of transcription by RNA polymerase II"/>
    <property type="evidence" value="ECO:0007669"/>
    <property type="project" value="TreeGrafter"/>
</dbReference>
<sequence>MDAEKLICAVKEHPVLYCINHPEYRRTKLKDELWDTIGALFNSEGSIVKEQWQKIRECHREALRRQKKKKTGQKADPPRPWIYQQQMEFLLPFMKNGCPTTKLEPSATDSTDEDESAFPVKETIDEDLDEPPSQNAGAASDETEKIDTNEACTLKRKKKGQETETETIVAHETQPRKKFVTSIPTQQFLGNCEQKANSRDELGQSLLLESKTVQEKDALYQFFVAMYSTTKELPASYQRQIRNRIFEVISQTEEQYESDKSRNLRYPPFFTSRSPQNDDSN</sequence>
<evidence type="ECO:0000313" key="5">
    <source>
        <dbReference type="EMBL" id="KRT79195.1"/>
    </source>
</evidence>
<dbReference type="PROSITE" id="PS51031">
    <property type="entry name" value="BESS"/>
    <property type="match status" value="1"/>
</dbReference>